<dbReference type="OrthoDB" id="517663at2"/>
<accession>A0A1T5CWA8</accession>
<reference evidence="2" key="1">
    <citation type="submission" date="2017-02" db="EMBL/GenBank/DDBJ databases">
        <authorList>
            <person name="Varghese N."/>
            <person name="Submissions S."/>
        </authorList>
    </citation>
    <scope>NUCLEOTIDE SEQUENCE [LARGE SCALE GENOMIC DNA]</scope>
    <source>
        <strain evidence="2">ATCC 35199</strain>
    </source>
</reference>
<keyword evidence="2" id="KW-1185">Reference proteome</keyword>
<sequence>MYKNLIAIIAVFFISLGVISCTPINKDDVSTKLRPDSQEEQEVHMDSQIVKYADLNEDKVDEKIILTLKSSETYKYSLEIGDAKIDVRGNNIEPDFNIVDIDYKDGIKEIAISEYGPSNDEATRFYYYNGEKIINIGYISGFYGPMHQYGEGMVGDMKIEGMGKVITKTRGEILHTWFYEDEYGLSKHHYLLNKKKTLYEMDAKVTVLKEIELQKSPEDETKVLKLLPDEEVIISYTDNHEWCMIQTTDGQEGWVAVDGFDTIRELNLPAAEVFSGLNYAD</sequence>
<proteinExistence type="predicted"/>
<organism evidence="1 2">
    <name type="scientific">Acetoanaerobium noterae</name>
    <dbReference type="NCBI Taxonomy" id="745369"/>
    <lineage>
        <taxon>Bacteria</taxon>
        <taxon>Bacillati</taxon>
        <taxon>Bacillota</taxon>
        <taxon>Clostridia</taxon>
        <taxon>Peptostreptococcales</taxon>
        <taxon>Filifactoraceae</taxon>
        <taxon>Acetoanaerobium</taxon>
    </lineage>
</organism>
<evidence type="ECO:0008006" key="3">
    <source>
        <dbReference type="Google" id="ProtNLM"/>
    </source>
</evidence>
<evidence type="ECO:0000313" key="2">
    <source>
        <dbReference type="Proteomes" id="UP000243406"/>
    </source>
</evidence>
<dbReference type="EMBL" id="FUYN01000006">
    <property type="protein sequence ID" value="SKB63621.1"/>
    <property type="molecule type" value="Genomic_DNA"/>
</dbReference>
<gene>
    <name evidence="1" type="ORF">SAMN02745120_2403</name>
</gene>
<protein>
    <recommendedName>
        <fullName evidence="3">SH3 domain-containing protein</fullName>
    </recommendedName>
</protein>
<evidence type="ECO:0000313" key="1">
    <source>
        <dbReference type="EMBL" id="SKB63621.1"/>
    </source>
</evidence>
<dbReference type="PROSITE" id="PS51257">
    <property type="entry name" value="PROKAR_LIPOPROTEIN"/>
    <property type="match status" value="1"/>
</dbReference>
<name>A0A1T5CWA8_9FIRM</name>
<dbReference type="AlphaFoldDB" id="A0A1T5CWA8"/>
<dbReference type="RefSeq" id="WP_079590186.1">
    <property type="nucleotide sequence ID" value="NZ_FUYN01000006.1"/>
</dbReference>
<dbReference type="Proteomes" id="UP000243406">
    <property type="component" value="Unassembled WGS sequence"/>
</dbReference>